<organism evidence="1 2">
    <name type="scientific">Actinoplanes flavus</name>
    <dbReference type="NCBI Taxonomy" id="2820290"/>
    <lineage>
        <taxon>Bacteria</taxon>
        <taxon>Bacillati</taxon>
        <taxon>Actinomycetota</taxon>
        <taxon>Actinomycetes</taxon>
        <taxon>Micromonosporales</taxon>
        <taxon>Micromonosporaceae</taxon>
        <taxon>Actinoplanes</taxon>
    </lineage>
</organism>
<proteinExistence type="predicted"/>
<gene>
    <name evidence="1" type="ORF">J5X75_37620</name>
</gene>
<dbReference type="RefSeq" id="WP_208472455.1">
    <property type="nucleotide sequence ID" value="NZ_JAGFNS010000036.1"/>
</dbReference>
<evidence type="ECO:0000313" key="2">
    <source>
        <dbReference type="Proteomes" id="UP000679690"/>
    </source>
</evidence>
<dbReference type="InterPro" id="IPR027417">
    <property type="entry name" value="P-loop_NTPase"/>
</dbReference>
<evidence type="ECO:0000313" key="1">
    <source>
        <dbReference type="EMBL" id="MBO3743233.1"/>
    </source>
</evidence>
<sequence>MTDAYLDDLIRRLTSGEDPGRIQRSLLTREVRETLRRCAVARTFDRAVHDQVLCSPGGPDVATMLRDGYAEPIPGPGSLFRLGSDVRQEWLEDWPPSVDGRVPEGIVALSGRLADAYAERGDGVEELYHRALSDPGGAAALFTRLFADADARFDLAACQDVLDTVSEPGRLAWLDPVLTGLRADRHAYLRARSFWSTEWLQSARYLQRPSVDRHLERLIADDRSRALQLHARGGSGKTMLLRWFIARRCVPEPARIPCARIDFDLVAVAVAGRRPWLLLLELADQLNRQMPDAPFQELLNDRGVLRALLDLRPSRAVLSAGGQLDTEPERVAEEVVDRFARTLAETAGQRPVLLAFDTFERVLLDREGEPAAILRLLDQIRRRCPSVRLLLAGRYDLRDRVSDLRKILPRLRTATVKRFSRPEAARYLRERRGINDRALVSAMVSKSNGDPFVLALLADLARDRAGLRPEEILAYDDPQALYLVERIISRVDDPAVRWLLRYGVVPRRLSYGFVAEVMAPFLRQGMSGTSTVDDPETDRLPERGPEALFPKDVLADPQAPLNLEAVWQRLLQYAARASWVSLQPDDPGVVVFHPDLVTPMRRVLRRHPVYLRLHTAAAEYCLLQSDRPGANRLPWLLDMIYHCFQSGSRDAAQSWRTALATAEERFGLDARARVAEELLGPEYVDERGDPLPFDAQRVIVGWDILIESHLERGRVAINQARSVPAGLLRMYVERGLAAIREADRIRREHDGLNLYAPELAVVTSLAEGLLAPATALGDRVTEPVSGADPVSGFAGTELLADEVRDTDPGRASVLYSAIVGYLNDANPVAAVRVRHKSIRTLADRGRFQLALHESEGLPRPDLDTEAGALTLLDQGRVWLRAGEPAGLLALVERLPAEHAATPSAAAARDWCVAAVKMAQNEPFATLRICERALVRLASTSTGDLPRLRLELMELHALSHAAVLQIAEALGELEDVTAGWRDLGEPERSWMAAGAPADFDLRGNQTLRGQADHLATGAERNRGEGWFRSSLSALRFAVTRNESFTVDAMFGHLVEQLGPDAAPHRLVQLALVMLPTGTEDAVTMLIDNLQRIDSVPARLMLLTPLRWCRRISLTAEQHAALIELVGPQPTLDRPEALLSWAEITRLLGDHAAATSAIHLATTSWLHYFTPAHDHRDRHFWRWLLLDAAERLGHPELPIPPPVGENALHFADRASETPVLAAATLILAALRTPADPQAVHWLDRGDELLGEGGAGGSQWEVYLLLGQALAALETNQGRARVYLDHARQNWERIRPTEPLPYLDRFDSIATSSPAEPPFLDIGAVLPDWSHSQIVCRAETVGSGFLVTVTSKREPVRRNTVQSPLARPSSPSLTARIEMLVSELLKSPGDRAPLLNSLFRPFRKSAYHAPVAIAPTSTILGAVPWEFMSGTELRAPGEHPFTRVSTQELIHRHTVTVLQQGLHAALEVPLAVDGLFGPATQQAVERFLLQGGMGTTFDAHAWNRLTDTVAGHATGRPEVLVVLPGTESTLSHGRGGLREGVDLADLYRRQGFVVREAVNPVPSILNRHIREMSRGRRLAVVHIAGGFGAQHNEVYVEFASQREVSGMSKRPGEGTSTTLTSGALDRAIASLAAELPRPLIILDPGRPRSSGEAMRQLVLRNAFAHRLLEFGNIPVLLAIGLDRRDLADRRVRIAQALAQGRTADEVVRAIVGEDHGTDQIARGAAIFTHLPPYALPRWRVR</sequence>
<dbReference type="EMBL" id="JAGFNS010000036">
    <property type="protein sequence ID" value="MBO3743233.1"/>
    <property type="molecule type" value="Genomic_DNA"/>
</dbReference>
<protein>
    <recommendedName>
        <fullName evidence="3">Peptidoglycan binding domain-containing protein</fullName>
    </recommendedName>
</protein>
<dbReference type="Proteomes" id="UP000679690">
    <property type="component" value="Unassembled WGS sequence"/>
</dbReference>
<keyword evidence="2" id="KW-1185">Reference proteome</keyword>
<accession>A0ABS3UXB6</accession>
<reference evidence="1 2" key="1">
    <citation type="submission" date="2021-03" db="EMBL/GenBank/DDBJ databases">
        <title>Actinoplanes flavus sp. nov., a novel actinomycete isolated from Coconut Palm rhizosphere soil.</title>
        <authorList>
            <person name="Luo X."/>
        </authorList>
    </citation>
    <scope>NUCLEOTIDE SEQUENCE [LARGE SCALE GENOMIC DNA]</scope>
    <source>
        <strain evidence="1 2">NEAU-H7</strain>
    </source>
</reference>
<name>A0ABS3UXB6_9ACTN</name>
<evidence type="ECO:0008006" key="3">
    <source>
        <dbReference type="Google" id="ProtNLM"/>
    </source>
</evidence>
<dbReference type="SUPFAM" id="SSF52540">
    <property type="entry name" value="P-loop containing nucleoside triphosphate hydrolases"/>
    <property type="match status" value="1"/>
</dbReference>
<comment type="caution">
    <text evidence="1">The sequence shown here is derived from an EMBL/GenBank/DDBJ whole genome shotgun (WGS) entry which is preliminary data.</text>
</comment>
<dbReference type="Gene3D" id="3.40.50.300">
    <property type="entry name" value="P-loop containing nucleotide triphosphate hydrolases"/>
    <property type="match status" value="1"/>
</dbReference>